<organism evidence="1">
    <name type="scientific">hydrothermal vent metagenome</name>
    <dbReference type="NCBI Taxonomy" id="652676"/>
    <lineage>
        <taxon>unclassified sequences</taxon>
        <taxon>metagenomes</taxon>
        <taxon>ecological metagenomes</taxon>
    </lineage>
</organism>
<accession>A0A3B0X5S8</accession>
<proteinExistence type="predicted"/>
<evidence type="ECO:0000313" key="1">
    <source>
        <dbReference type="EMBL" id="VAW56899.1"/>
    </source>
</evidence>
<name>A0A3B0X5S8_9ZZZZ</name>
<protein>
    <submittedName>
        <fullName evidence="1">Thioredoxin</fullName>
    </submittedName>
</protein>
<sequence>MIFREQIVLYSEAGVLPAEALEQVLAQVKELDMDKVRADIDAEQKKEVDEPA</sequence>
<gene>
    <name evidence="1" type="ORF">MNBD_GAMMA07-2572</name>
</gene>
<reference evidence="1" key="1">
    <citation type="submission" date="2018-06" db="EMBL/GenBank/DDBJ databases">
        <authorList>
            <person name="Zhirakovskaya E."/>
        </authorList>
    </citation>
    <scope>NUCLEOTIDE SEQUENCE</scope>
</reference>
<dbReference type="EMBL" id="UOFF01000296">
    <property type="protein sequence ID" value="VAW56899.1"/>
    <property type="molecule type" value="Genomic_DNA"/>
</dbReference>
<dbReference type="AlphaFoldDB" id="A0A3B0X5S8"/>